<dbReference type="GO" id="GO:0071978">
    <property type="term" value="P:bacterial-type flagellum-dependent swarming motility"/>
    <property type="evidence" value="ECO:0007669"/>
    <property type="project" value="TreeGrafter"/>
</dbReference>
<feature type="binding site" evidence="4">
    <location>
        <position position="74"/>
    </location>
    <ligand>
        <name>Zn(2+)</name>
        <dbReference type="ChEBI" id="CHEBI:29105"/>
        <label>1</label>
    </ligand>
</feature>
<keyword evidence="7" id="KW-1185">Reference proteome</keyword>
<dbReference type="Proteomes" id="UP000240987">
    <property type="component" value="Unassembled WGS sequence"/>
</dbReference>
<evidence type="ECO:0000259" key="5">
    <source>
        <dbReference type="SMART" id="SM00481"/>
    </source>
</evidence>
<feature type="binding site" evidence="4">
    <location>
        <position position="41"/>
    </location>
    <ligand>
        <name>Zn(2+)</name>
        <dbReference type="ChEBI" id="CHEBI:29105"/>
        <label>2</label>
    </ligand>
</feature>
<keyword evidence="1 4" id="KW-0479">Metal-binding</keyword>
<dbReference type="HAMAP" id="MF_01561">
    <property type="entry name" value="YcdX_phosphat"/>
    <property type="match status" value="1"/>
</dbReference>
<name>A0A2T3JIR0_9GAMM</name>
<protein>
    <submittedName>
        <fullName evidence="6">Phosphatase</fullName>
    </submittedName>
</protein>
<feature type="binding site" evidence="4">
    <location>
        <position position="132"/>
    </location>
    <ligand>
        <name>Zn(2+)</name>
        <dbReference type="ChEBI" id="CHEBI:29105"/>
        <label>3</label>
    </ligand>
</feature>
<comment type="similarity">
    <text evidence="4">Belongs to the PHP family.</text>
</comment>
<feature type="binding site" evidence="4">
    <location>
        <position position="193"/>
    </location>
    <ligand>
        <name>Zn(2+)</name>
        <dbReference type="ChEBI" id="CHEBI:29105"/>
        <label>1</label>
    </ligand>
</feature>
<dbReference type="OrthoDB" id="9808747at2"/>
<evidence type="ECO:0000256" key="1">
    <source>
        <dbReference type="ARBA" id="ARBA00022723"/>
    </source>
</evidence>
<feature type="domain" description="Polymerase/histidinol phosphatase N-terminal" evidence="5">
    <location>
        <begin position="5"/>
        <end position="79"/>
    </location>
</feature>
<dbReference type="SUPFAM" id="SSF89550">
    <property type="entry name" value="PHP domain-like"/>
    <property type="match status" value="1"/>
</dbReference>
<sequence>MQFLVDTHTHTISSGHAYSTVLENAAAASQRGLEMFCVTDHAPTMPGAPHFWHFANQRVIPRLLHGVAVLRGVEANILNIEGEIDLDERIINQLDWVMASFHEPVFRYTNKSDHTQALLNVIRSGRVDAIGHPGNPNYDFDFESVFKEAAKHNVVMEVNNSSLSGSRVGSEIRCEDIAMYIKEIGGRITTGSDAHFAADVGNFESVEPLLKKVNFPIESIITRHPRSFLNFLEERGKSTISELAHL</sequence>
<gene>
    <name evidence="6" type="ORF">C9J12_10290</name>
</gene>
<dbReference type="AlphaFoldDB" id="A0A2T3JIR0"/>
<dbReference type="PANTHER" id="PTHR36928">
    <property type="entry name" value="PHOSPHATASE YCDX-RELATED"/>
    <property type="match status" value="1"/>
</dbReference>
<reference evidence="6 7" key="1">
    <citation type="submission" date="2018-01" db="EMBL/GenBank/DDBJ databases">
        <title>Whole genome sequencing of Histamine producing bacteria.</title>
        <authorList>
            <person name="Butler K."/>
        </authorList>
    </citation>
    <scope>NUCLEOTIDE SEQUENCE [LARGE SCALE GENOMIC DNA]</scope>
    <source>
        <strain evidence="6 7">JCM 12947</strain>
    </source>
</reference>
<dbReference type="RefSeq" id="WP_107242630.1">
    <property type="nucleotide sequence ID" value="NZ_PYMJ01000008.1"/>
</dbReference>
<feature type="binding site" evidence="4">
    <location>
        <position position="195"/>
    </location>
    <ligand>
        <name>Zn(2+)</name>
        <dbReference type="ChEBI" id="CHEBI:29105"/>
        <label>2</label>
    </ligand>
</feature>
<evidence type="ECO:0000256" key="2">
    <source>
        <dbReference type="ARBA" id="ARBA00022801"/>
    </source>
</evidence>
<dbReference type="InterPro" id="IPR003141">
    <property type="entry name" value="Pol/His_phosphatase_N"/>
</dbReference>
<feature type="binding site" evidence="4">
    <location>
        <position position="10"/>
    </location>
    <ligand>
        <name>Zn(2+)</name>
        <dbReference type="ChEBI" id="CHEBI:29105"/>
        <label>1</label>
    </ligand>
</feature>
<accession>A0A2T3JIR0</accession>
<dbReference type="InterPro" id="IPR023710">
    <property type="entry name" value="Phosphatase_YcdX_put"/>
</dbReference>
<dbReference type="Pfam" id="PF02811">
    <property type="entry name" value="PHP"/>
    <property type="match status" value="1"/>
</dbReference>
<evidence type="ECO:0000256" key="3">
    <source>
        <dbReference type="ARBA" id="ARBA00022833"/>
    </source>
</evidence>
<feature type="binding site" evidence="4">
    <location>
        <position position="102"/>
    </location>
    <ligand>
        <name>Zn(2+)</name>
        <dbReference type="ChEBI" id="CHEBI:29105"/>
        <label>3</label>
    </ligand>
</feature>
<dbReference type="GO" id="GO:0005829">
    <property type="term" value="C:cytosol"/>
    <property type="evidence" value="ECO:0007669"/>
    <property type="project" value="TreeGrafter"/>
</dbReference>
<keyword evidence="3 4" id="KW-0862">Zinc</keyword>
<dbReference type="PANTHER" id="PTHR36928:SF1">
    <property type="entry name" value="PHOSPHATASE YCDX-RELATED"/>
    <property type="match status" value="1"/>
</dbReference>
<evidence type="ECO:0000313" key="7">
    <source>
        <dbReference type="Proteomes" id="UP000240987"/>
    </source>
</evidence>
<dbReference type="GO" id="GO:0016791">
    <property type="term" value="F:phosphatase activity"/>
    <property type="evidence" value="ECO:0007669"/>
    <property type="project" value="UniProtKB-UniRule"/>
</dbReference>
<evidence type="ECO:0000256" key="4">
    <source>
        <dbReference type="HAMAP-Rule" id="MF_01561"/>
    </source>
</evidence>
<feature type="binding site" evidence="4">
    <location>
        <position position="8"/>
    </location>
    <ligand>
        <name>Zn(2+)</name>
        <dbReference type="ChEBI" id="CHEBI:29105"/>
        <label>1</label>
    </ligand>
</feature>
<feature type="binding site" evidence="4">
    <location>
        <position position="74"/>
    </location>
    <ligand>
        <name>Zn(2+)</name>
        <dbReference type="ChEBI" id="CHEBI:29105"/>
        <label>3</label>
    </ligand>
</feature>
<keyword evidence="2 4" id="KW-0378">Hydrolase</keyword>
<dbReference type="CDD" id="cd07437">
    <property type="entry name" value="PHP_HisPPase_Ycdx_like"/>
    <property type="match status" value="1"/>
</dbReference>
<dbReference type="SMART" id="SM00481">
    <property type="entry name" value="POLIIIAc"/>
    <property type="match status" value="1"/>
</dbReference>
<dbReference type="NCBIfam" id="NF006702">
    <property type="entry name" value="PRK09248.1"/>
    <property type="match status" value="1"/>
</dbReference>
<dbReference type="InterPro" id="IPR016195">
    <property type="entry name" value="Pol/histidinol_Pase-like"/>
</dbReference>
<dbReference type="EMBL" id="PYMJ01000008">
    <property type="protein sequence ID" value="PSU48881.1"/>
    <property type="molecule type" value="Genomic_DNA"/>
</dbReference>
<dbReference type="Gene3D" id="3.20.20.140">
    <property type="entry name" value="Metal-dependent hydrolases"/>
    <property type="match status" value="1"/>
</dbReference>
<dbReference type="GO" id="GO:0008270">
    <property type="term" value="F:zinc ion binding"/>
    <property type="evidence" value="ECO:0007669"/>
    <property type="project" value="UniProtKB-UniRule"/>
</dbReference>
<organism evidence="6 7">
    <name type="scientific">Photobacterium frigidiphilum</name>
    <dbReference type="NCBI Taxonomy" id="264736"/>
    <lineage>
        <taxon>Bacteria</taxon>
        <taxon>Pseudomonadati</taxon>
        <taxon>Pseudomonadota</taxon>
        <taxon>Gammaproteobacteria</taxon>
        <taxon>Vibrionales</taxon>
        <taxon>Vibrionaceae</taxon>
        <taxon>Photobacterium</taxon>
    </lineage>
</organism>
<proteinExistence type="inferred from homology"/>
<comment type="caution">
    <text evidence="6">The sequence shown here is derived from an EMBL/GenBank/DDBJ whole genome shotgun (WGS) entry which is preliminary data.</text>
</comment>
<comment type="cofactor">
    <cofactor evidence="4">
        <name>Zn(2+)</name>
        <dbReference type="ChEBI" id="CHEBI:29105"/>
    </cofactor>
    <text evidence="4">Binds 3 Zn(2+) ions per subunit.</text>
</comment>
<dbReference type="InterPro" id="IPR050243">
    <property type="entry name" value="PHP_phosphatase"/>
</dbReference>
<feature type="binding site" evidence="4">
    <location>
        <position position="16"/>
    </location>
    <ligand>
        <name>Zn(2+)</name>
        <dbReference type="ChEBI" id="CHEBI:29105"/>
        <label>2</label>
    </ligand>
</feature>
<evidence type="ECO:0000313" key="6">
    <source>
        <dbReference type="EMBL" id="PSU48881.1"/>
    </source>
</evidence>
<dbReference type="InterPro" id="IPR004013">
    <property type="entry name" value="PHP_dom"/>
</dbReference>